<dbReference type="PANTHER" id="PTHR48182:SF3">
    <property type="entry name" value="DUF676 DOMAIN-CONTAINING PROTEIN"/>
    <property type="match status" value="1"/>
</dbReference>
<dbReference type="SUPFAM" id="SSF63724">
    <property type="entry name" value="Cytolysin/lectin"/>
    <property type="match status" value="1"/>
</dbReference>
<feature type="domain" description="AB hydrolase-1" evidence="2">
    <location>
        <begin position="76"/>
        <end position="192"/>
    </location>
</feature>
<keyword evidence="4" id="KW-1185">Reference proteome</keyword>
<evidence type="ECO:0000259" key="2">
    <source>
        <dbReference type="Pfam" id="PF12697"/>
    </source>
</evidence>
<dbReference type="InterPro" id="IPR015926">
    <property type="entry name" value="Cytolysin/lectin"/>
</dbReference>
<dbReference type="Gene3D" id="2.60.270.20">
    <property type="entry name" value="Cytolysin/lectin"/>
    <property type="match status" value="1"/>
</dbReference>
<dbReference type="InterPro" id="IPR029058">
    <property type="entry name" value="AB_hydrolase_fold"/>
</dbReference>
<dbReference type="InterPro" id="IPR009960">
    <property type="entry name" value="Fruit_body_lectin_fun"/>
</dbReference>
<dbReference type="Pfam" id="PF12697">
    <property type="entry name" value="Abhydrolase_6"/>
    <property type="match status" value="1"/>
</dbReference>
<name>A0ABQ8VRT4_9AGAR</name>
<dbReference type="InterPro" id="IPR052374">
    <property type="entry name" value="SERAC1"/>
</dbReference>
<accession>A0ABQ8VRT4</accession>
<dbReference type="InterPro" id="IPR000073">
    <property type="entry name" value="AB_hydrolase_1"/>
</dbReference>
<dbReference type="Pfam" id="PF07367">
    <property type="entry name" value="FB_lectin"/>
    <property type="match status" value="1"/>
</dbReference>
<evidence type="ECO:0000313" key="4">
    <source>
        <dbReference type="Proteomes" id="UP001150217"/>
    </source>
</evidence>
<proteinExistence type="predicted"/>
<keyword evidence="1" id="KW-1133">Transmembrane helix</keyword>
<comment type="caution">
    <text evidence="3">The sequence shown here is derived from an EMBL/GenBank/DDBJ whole genome shotgun (WGS) entry which is preliminary data.</text>
</comment>
<evidence type="ECO:0000313" key="3">
    <source>
        <dbReference type="EMBL" id="KAJ4499093.1"/>
    </source>
</evidence>
<evidence type="ECO:0000256" key="1">
    <source>
        <dbReference type="SAM" id="Phobius"/>
    </source>
</evidence>
<keyword evidence="1" id="KW-0812">Transmembrane</keyword>
<dbReference type="PANTHER" id="PTHR48182">
    <property type="entry name" value="PROTEIN SERAC1"/>
    <property type="match status" value="1"/>
</dbReference>
<dbReference type="EMBL" id="JANVFT010000012">
    <property type="protein sequence ID" value="KAJ4499093.1"/>
    <property type="molecule type" value="Genomic_DNA"/>
</dbReference>
<dbReference type="Gene3D" id="3.40.50.1820">
    <property type="entry name" value="alpha/beta hydrolase"/>
    <property type="match status" value="1"/>
</dbReference>
<gene>
    <name evidence="3" type="ORF">C8R41DRAFT_815975</name>
</gene>
<reference evidence="3" key="1">
    <citation type="submission" date="2022-08" db="EMBL/GenBank/DDBJ databases">
        <title>A Global Phylogenomic Analysis of the Shiitake Genus Lentinula.</title>
        <authorList>
            <consortium name="DOE Joint Genome Institute"/>
            <person name="Sierra-Patev S."/>
            <person name="Min B."/>
            <person name="Naranjo-Ortiz M."/>
            <person name="Looney B."/>
            <person name="Konkel Z."/>
            <person name="Slot J.C."/>
            <person name="Sakamoto Y."/>
            <person name="Steenwyk J.L."/>
            <person name="Rokas A."/>
            <person name="Carro J."/>
            <person name="Camarero S."/>
            <person name="Ferreira P."/>
            <person name="Molpeceres G."/>
            <person name="Ruiz-Duenas F.J."/>
            <person name="Serrano A."/>
            <person name="Henrissat B."/>
            <person name="Drula E."/>
            <person name="Hughes K.W."/>
            <person name="Mata J.L."/>
            <person name="Ishikawa N.K."/>
            <person name="Vargas-Isla R."/>
            <person name="Ushijima S."/>
            <person name="Smith C.A."/>
            <person name="Ahrendt S."/>
            <person name="Andreopoulos W."/>
            <person name="He G."/>
            <person name="Labutti K."/>
            <person name="Lipzen A."/>
            <person name="Ng V."/>
            <person name="Riley R."/>
            <person name="Sandor L."/>
            <person name="Barry K."/>
            <person name="Martinez A.T."/>
            <person name="Xiao Y."/>
            <person name="Gibbons J.G."/>
            <person name="Terashima K."/>
            <person name="Grigoriev I.V."/>
            <person name="Hibbett D.S."/>
        </authorList>
    </citation>
    <scope>NUCLEOTIDE SEQUENCE</scope>
    <source>
        <strain evidence="3">RHP3577 ss4</strain>
    </source>
</reference>
<feature type="transmembrane region" description="Helical" evidence="1">
    <location>
        <begin position="12"/>
        <end position="32"/>
    </location>
</feature>
<keyword evidence="1" id="KW-0472">Membrane</keyword>
<sequence length="477" mass="53627">MSSRWGLGLREYPIIVAAATTSLGILLGLVIGRTVGMNSNSRSQFPVPDKILQIQPSDLLEIVEKEKRPHEPVVDIIAVHGLGSTYPSSWTEKESGVNFLKVFLPDDFPQARVLAFVYPSQPFSDPVHVDLKELGIRLLRALVDDRQGSSIKQKRPIIFIGHSFGGLVIKQALVQAGSYNSGVQGMQNDIIEATRGIIFLGTPHFGSRYATLGLIRAWVSHIVGGAHTTLLYTLLEQSLELRRLNENFLAFPAIHKIRDNIVCFFELKGEVGVFGRVVDEEYACIDSFQRISCNSTHKGLNKFSERNGEYRDIYRSIQRAYTSIVARSKLDNYAKSEYAFFCKITGDGFLVFDHDEACVRQTDTEWIIYQRGSGHSCTLLFQYEKTQTKIAVTMGVHNYAPWVFVSTDVETETAVQITASFYDDKGKRPYTHNHWNQVRTSLGKVPFSNVSATANITDMEDMEKRYQATIELSGFDN</sequence>
<organism evidence="3 4">
    <name type="scientific">Lentinula lateritia</name>
    <dbReference type="NCBI Taxonomy" id="40482"/>
    <lineage>
        <taxon>Eukaryota</taxon>
        <taxon>Fungi</taxon>
        <taxon>Dikarya</taxon>
        <taxon>Basidiomycota</taxon>
        <taxon>Agaricomycotina</taxon>
        <taxon>Agaricomycetes</taxon>
        <taxon>Agaricomycetidae</taxon>
        <taxon>Agaricales</taxon>
        <taxon>Marasmiineae</taxon>
        <taxon>Omphalotaceae</taxon>
        <taxon>Lentinula</taxon>
    </lineage>
</organism>
<protein>
    <recommendedName>
        <fullName evidence="2">AB hydrolase-1 domain-containing protein</fullName>
    </recommendedName>
</protein>
<dbReference type="Proteomes" id="UP001150217">
    <property type="component" value="Unassembled WGS sequence"/>
</dbReference>
<dbReference type="SUPFAM" id="SSF53474">
    <property type="entry name" value="alpha/beta-Hydrolases"/>
    <property type="match status" value="1"/>
</dbReference>